<dbReference type="InterPro" id="IPR051325">
    <property type="entry name" value="Nudix_hydrolase_domain"/>
</dbReference>
<organism evidence="4 5">
    <name type="scientific">Pseudorhodoplanes sinuspersici</name>
    <dbReference type="NCBI Taxonomy" id="1235591"/>
    <lineage>
        <taxon>Bacteria</taxon>
        <taxon>Pseudomonadati</taxon>
        <taxon>Pseudomonadota</taxon>
        <taxon>Alphaproteobacteria</taxon>
        <taxon>Hyphomicrobiales</taxon>
        <taxon>Pseudorhodoplanes</taxon>
    </lineage>
</organism>
<dbReference type="GO" id="GO:0006754">
    <property type="term" value="P:ATP biosynthetic process"/>
    <property type="evidence" value="ECO:0007669"/>
    <property type="project" value="TreeGrafter"/>
</dbReference>
<evidence type="ECO:0000313" key="4">
    <source>
        <dbReference type="EMBL" id="ARP97987.1"/>
    </source>
</evidence>
<keyword evidence="5" id="KW-1185">Reference proteome</keyword>
<evidence type="ECO:0000256" key="2">
    <source>
        <dbReference type="ARBA" id="ARBA00022801"/>
    </source>
</evidence>
<dbReference type="InterPro" id="IPR000086">
    <property type="entry name" value="NUDIX_hydrolase_dom"/>
</dbReference>
<protein>
    <submittedName>
        <fullName evidence="4">Uncharacterized protein</fullName>
    </submittedName>
</protein>
<dbReference type="RefSeq" id="WP_086086304.1">
    <property type="nucleotide sequence ID" value="NZ_CP021112.1"/>
</dbReference>
<gene>
    <name evidence="4" type="ORF">CAK95_02015</name>
</gene>
<dbReference type="KEGG" id="psin:CAK95_02015"/>
<dbReference type="GO" id="GO:0006167">
    <property type="term" value="P:AMP biosynthetic process"/>
    <property type="evidence" value="ECO:0007669"/>
    <property type="project" value="TreeGrafter"/>
</dbReference>
<evidence type="ECO:0000256" key="1">
    <source>
        <dbReference type="ARBA" id="ARBA00001946"/>
    </source>
</evidence>
<evidence type="ECO:0000313" key="5">
    <source>
        <dbReference type="Proteomes" id="UP000194137"/>
    </source>
</evidence>
<dbReference type="PANTHER" id="PTHR21340">
    <property type="entry name" value="DIADENOSINE 5,5-P1,P4-TETRAPHOSPHATE PYROPHOSPHOHYDROLASE MUTT"/>
    <property type="match status" value="1"/>
</dbReference>
<dbReference type="Gene3D" id="3.90.79.10">
    <property type="entry name" value="Nucleoside Triphosphate Pyrophosphohydrolase"/>
    <property type="match status" value="1"/>
</dbReference>
<keyword evidence="2" id="KW-0378">Hydrolase</keyword>
<dbReference type="CDD" id="cd03673">
    <property type="entry name" value="NUDIX_Ap6A_hydrolase"/>
    <property type="match status" value="1"/>
</dbReference>
<dbReference type="PROSITE" id="PS00893">
    <property type="entry name" value="NUDIX_BOX"/>
    <property type="match status" value="1"/>
</dbReference>
<proteinExistence type="predicted"/>
<feature type="region of interest" description="Disordered" evidence="3">
    <location>
        <begin position="138"/>
        <end position="185"/>
    </location>
</feature>
<reference evidence="4 5" key="1">
    <citation type="submission" date="2017-05" db="EMBL/GenBank/DDBJ databases">
        <title>Full genome sequence of Pseudorhodoplanes sinuspersici.</title>
        <authorList>
            <person name="Dastgheib S.M.M."/>
            <person name="Shavandi M."/>
            <person name="Tirandaz H."/>
        </authorList>
    </citation>
    <scope>NUCLEOTIDE SEQUENCE [LARGE SCALE GENOMIC DNA]</scope>
    <source>
        <strain evidence="4 5">RIPI110</strain>
    </source>
</reference>
<dbReference type="STRING" id="1235591.CAK95_02015"/>
<dbReference type="InterPro" id="IPR015797">
    <property type="entry name" value="NUDIX_hydrolase-like_dom_sf"/>
</dbReference>
<dbReference type="InterPro" id="IPR020084">
    <property type="entry name" value="NUDIX_hydrolase_CS"/>
</dbReference>
<dbReference type="GO" id="GO:0004081">
    <property type="term" value="F:bis(5'-nucleosyl)-tetraphosphatase (asymmetrical) activity"/>
    <property type="evidence" value="ECO:0007669"/>
    <property type="project" value="TreeGrafter"/>
</dbReference>
<sequence length="208" mass="23491">MAKKKTKTKSTNRDPILAAGGIVTRGRAKPVFAVVRLRRQKSWVLPKGKLNKDETAIAAARREVIEETGHDVAIQEYLGSLAYVTSGRPKVVKFWRMEASRKPVAKLMKDVSAVRWLPLDQAIKKLTHEREREFLTRVGPQTREQLREAKDRRRKQRAAPPAPSKPVVKPVNGGPGLRRHSDETGGLRVKAGATPREFVQALWRWLGR</sequence>
<dbReference type="SUPFAM" id="SSF55811">
    <property type="entry name" value="Nudix"/>
    <property type="match status" value="1"/>
</dbReference>
<evidence type="ECO:0000256" key="3">
    <source>
        <dbReference type="SAM" id="MobiDB-lite"/>
    </source>
</evidence>
<dbReference type="Proteomes" id="UP000194137">
    <property type="component" value="Chromosome"/>
</dbReference>
<dbReference type="EMBL" id="CP021112">
    <property type="protein sequence ID" value="ARP97987.1"/>
    <property type="molecule type" value="Genomic_DNA"/>
</dbReference>
<dbReference type="PANTHER" id="PTHR21340:SF0">
    <property type="entry name" value="BIS(5'-NUCLEOSYL)-TETRAPHOSPHATASE [ASYMMETRICAL]"/>
    <property type="match status" value="1"/>
</dbReference>
<name>A0A1W6ZL73_9HYPH</name>
<dbReference type="Pfam" id="PF00293">
    <property type="entry name" value="NUDIX"/>
    <property type="match status" value="1"/>
</dbReference>
<dbReference type="AlphaFoldDB" id="A0A1W6ZL73"/>
<dbReference type="OrthoDB" id="9816040at2"/>
<accession>A0A1W6ZL73</accession>
<comment type="cofactor">
    <cofactor evidence="1">
        <name>Mg(2+)</name>
        <dbReference type="ChEBI" id="CHEBI:18420"/>
    </cofactor>
</comment>
<dbReference type="PROSITE" id="PS51462">
    <property type="entry name" value="NUDIX"/>
    <property type="match status" value="1"/>
</dbReference>